<dbReference type="SUPFAM" id="SSF52266">
    <property type="entry name" value="SGNH hydrolase"/>
    <property type="match status" value="1"/>
</dbReference>
<sequence length="602" mass="64347">MADPSPWTVSARAEDLLRGSLAVVAEKDGWVRPQRVSAAQMRALGSVRAWHPGLFKQMAACASGIRLEFETDSSRVRVELRAGEVPRGSLAVLRDVSSHTGEEPPRADVASVDVDGRHLGPFALDGEALELELEESGAQATLPLPGMGPRRRVRVWLPCLAPCSVREVAGDGTCLGPVPARPELLVLGDSIAQGFVASDPARTWPALVADHLGLDLVNQGIGAQVFQPGSLADAPSALDPAAIVVELADNYRFEPCSSAAVARDARAYLGEVSASWPDVPTWVLTTPPHTEALYPTDPRSCAAEVDGIIEAEVRRHPQMRLVRASALLDERLLPRLLADGSDHPGDAGQLMLAERLSFVMDSTRAPARERRAAARSVLAELGDEALPVLDALGREGFEPRLADPGAVIVDGPHGVRVMWARDRKLVRRALACLGPAGVTCVCGSRSIAREVARSARGRARSCHLAVWRSPEAPAPAPGFDVRPLGAAYAGTVRERYSHPEYLAPGELEGLLAEGVVLGGFERGRLVGFVGEHPEGSMGMLEVFEEARRRGWGRALAGAKIRQVLAAGRTPWAEVWPDNDASLALLRSMGLEVLPAEGMWFVS</sequence>
<name>A0A9D2EYK2_9ACTN</name>
<feature type="domain" description="N-acetyltransferase" evidence="1">
    <location>
        <begin position="479"/>
        <end position="602"/>
    </location>
</feature>
<dbReference type="InterPro" id="IPR013653">
    <property type="entry name" value="GCN5-like_dom"/>
</dbReference>
<reference evidence="2" key="2">
    <citation type="submission" date="2021-04" db="EMBL/GenBank/DDBJ databases">
        <authorList>
            <person name="Gilroy R."/>
        </authorList>
    </citation>
    <scope>NUCLEOTIDE SEQUENCE</scope>
    <source>
        <strain evidence="2">ChiHjej12B11-14209</strain>
    </source>
</reference>
<dbReference type="Proteomes" id="UP000824062">
    <property type="component" value="Unassembled WGS sequence"/>
</dbReference>
<dbReference type="EMBL" id="DXBM01000031">
    <property type="protein sequence ID" value="HIZ46002.1"/>
    <property type="molecule type" value="Genomic_DNA"/>
</dbReference>
<evidence type="ECO:0000313" key="3">
    <source>
        <dbReference type="Proteomes" id="UP000824062"/>
    </source>
</evidence>
<dbReference type="Gene3D" id="2.60.120.260">
    <property type="entry name" value="Galactose-binding domain-like"/>
    <property type="match status" value="1"/>
</dbReference>
<proteinExistence type="predicted"/>
<dbReference type="PROSITE" id="PS51186">
    <property type="entry name" value="GNAT"/>
    <property type="match status" value="1"/>
</dbReference>
<reference evidence="2" key="1">
    <citation type="journal article" date="2021" name="PeerJ">
        <title>Extensive microbial diversity within the chicken gut microbiome revealed by metagenomics and culture.</title>
        <authorList>
            <person name="Gilroy R."/>
            <person name="Ravi A."/>
            <person name="Getino M."/>
            <person name="Pursley I."/>
            <person name="Horton D.L."/>
            <person name="Alikhan N.F."/>
            <person name="Baker D."/>
            <person name="Gharbi K."/>
            <person name="Hall N."/>
            <person name="Watson M."/>
            <person name="Adriaenssens E.M."/>
            <person name="Foster-Nyarko E."/>
            <person name="Jarju S."/>
            <person name="Secka A."/>
            <person name="Antonio M."/>
            <person name="Oren A."/>
            <person name="Chaudhuri R.R."/>
            <person name="La Ragione R."/>
            <person name="Hildebrand F."/>
            <person name="Pallen M.J."/>
        </authorList>
    </citation>
    <scope>NUCLEOTIDE SEQUENCE</scope>
    <source>
        <strain evidence="2">ChiHjej12B11-14209</strain>
    </source>
</reference>
<organism evidence="2 3">
    <name type="scientific">Candidatus Olsenella pullistercoris</name>
    <dbReference type="NCBI Taxonomy" id="2838712"/>
    <lineage>
        <taxon>Bacteria</taxon>
        <taxon>Bacillati</taxon>
        <taxon>Actinomycetota</taxon>
        <taxon>Coriobacteriia</taxon>
        <taxon>Coriobacteriales</taxon>
        <taxon>Atopobiaceae</taxon>
        <taxon>Olsenella</taxon>
    </lineage>
</organism>
<dbReference type="AlphaFoldDB" id="A0A9D2EYK2"/>
<accession>A0A9D2EYK2</accession>
<protein>
    <submittedName>
        <fullName evidence="2">GNAT family N-acetyltransferase</fullName>
    </submittedName>
</protein>
<dbReference type="CDD" id="cd00229">
    <property type="entry name" value="SGNH_hydrolase"/>
    <property type="match status" value="1"/>
</dbReference>
<dbReference type="InterPro" id="IPR036514">
    <property type="entry name" value="SGNH_hydro_sf"/>
</dbReference>
<dbReference type="GO" id="GO:0016747">
    <property type="term" value="F:acyltransferase activity, transferring groups other than amino-acyl groups"/>
    <property type="evidence" value="ECO:0007669"/>
    <property type="project" value="InterPro"/>
</dbReference>
<dbReference type="InterPro" id="IPR016181">
    <property type="entry name" value="Acyl_CoA_acyltransferase"/>
</dbReference>
<evidence type="ECO:0000259" key="1">
    <source>
        <dbReference type="PROSITE" id="PS51186"/>
    </source>
</evidence>
<gene>
    <name evidence="2" type="ORF">IAA19_03160</name>
</gene>
<dbReference type="Pfam" id="PF13472">
    <property type="entry name" value="Lipase_GDSL_2"/>
    <property type="match status" value="1"/>
</dbReference>
<evidence type="ECO:0000313" key="2">
    <source>
        <dbReference type="EMBL" id="HIZ46002.1"/>
    </source>
</evidence>
<dbReference type="SUPFAM" id="SSF55729">
    <property type="entry name" value="Acyl-CoA N-acyltransferases (Nat)"/>
    <property type="match status" value="1"/>
</dbReference>
<dbReference type="Gene3D" id="3.40.630.30">
    <property type="match status" value="1"/>
</dbReference>
<dbReference type="InterPro" id="IPR013830">
    <property type="entry name" value="SGNH_hydro"/>
</dbReference>
<dbReference type="InterPro" id="IPR000182">
    <property type="entry name" value="GNAT_dom"/>
</dbReference>
<dbReference type="Gene3D" id="3.40.50.1110">
    <property type="entry name" value="SGNH hydrolase"/>
    <property type="match status" value="1"/>
</dbReference>
<comment type="caution">
    <text evidence="2">The sequence shown here is derived from an EMBL/GenBank/DDBJ whole genome shotgun (WGS) entry which is preliminary data.</text>
</comment>
<dbReference type="Pfam" id="PF08445">
    <property type="entry name" value="FR47"/>
    <property type="match status" value="1"/>
</dbReference>